<proteinExistence type="predicted"/>
<dbReference type="InterPro" id="IPR014710">
    <property type="entry name" value="RmlC-like_jellyroll"/>
</dbReference>
<keyword evidence="3" id="KW-1185">Reference proteome</keyword>
<dbReference type="Pfam" id="PF00027">
    <property type="entry name" value="cNMP_binding"/>
    <property type="match status" value="1"/>
</dbReference>
<dbReference type="Gene3D" id="2.60.120.10">
    <property type="entry name" value="Jelly Rolls"/>
    <property type="match status" value="1"/>
</dbReference>
<dbReference type="InterPro" id="IPR018490">
    <property type="entry name" value="cNMP-bd_dom_sf"/>
</dbReference>
<feature type="domain" description="Cyclic nucleotide-binding" evidence="1">
    <location>
        <begin position="37"/>
        <end position="82"/>
    </location>
</feature>
<evidence type="ECO:0000313" key="2">
    <source>
        <dbReference type="EMBL" id="KAF5843140.1"/>
    </source>
</evidence>
<evidence type="ECO:0000313" key="3">
    <source>
        <dbReference type="Proteomes" id="UP000815325"/>
    </source>
</evidence>
<reference evidence="2" key="1">
    <citation type="submission" date="2017-08" db="EMBL/GenBank/DDBJ databases">
        <authorList>
            <person name="Polle J.E."/>
            <person name="Barry K."/>
            <person name="Cushman J."/>
            <person name="Schmutz J."/>
            <person name="Tran D."/>
            <person name="Hathwaick L.T."/>
            <person name="Yim W.C."/>
            <person name="Jenkins J."/>
            <person name="Mckie-Krisberg Z.M."/>
            <person name="Prochnik S."/>
            <person name="Lindquist E."/>
            <person name="Dockter R.B."/>
            <person name="Adam C."/>
            <person name="Molina H."/>
            <person name="Bunkerborg J."/>
            <person name="Jin E."/>
            <person name="Buchheim M."/>
            <person name="Magnuson J."/>
        </authorList>
    </citation>
    <scope>NUCLEOTIDE SEQUENCE</scope>
    <source>
        <strain evidence="2">CCAP 19/18</strain>
    </source>
</reference>
<dbReference type="Proteomes" id="UP000815325">
    <property type="component" value="Unassembled WGS sequence"/>
</dbReference>
<dbReference type="EMBL" id="MU069448">
    <property type="protein sequence ID" value="KAF5843140.1"/>
    <property type="molecule type" value="Genomic_DNA"/>
</dbReference>
<dbReference type="CDD" id="cd00038">
    <property type="entry name" value="CAP_ED"/>
    <property type="match status" value="1"/>
</dbReference>
<organism evidence="2 3">
    <name type="scientific">Dunaliella salina</name>
    <name type="common">Green alga</name>
    <name type="synonym">Protococcus salinus</name>
    <dbReference type="NCBI Taxonomy" id="3046"/>
    <lineage>
        <taxon>Eukaryota</taxon>
        <taxon>Viridiplantae</taxon>
        <taxon>Chlorophyta</taxon>
        <taxon>core chlorophytes</taxon>
        <taxon>Chlorophyceae</taxon>
        <taxon>CS clade</taxon>
        <taxon>Chlamydomonadales</taxon>
        <taxon>Dunaliellaceae</taxon>
        <taxon>Dunaliella</taxon>
    </lineage>
</organism>
<dbReference type="SUPFAM" id="SSF51206">
    <property type="entry name" value="cAMP-binding domain-like"/>
    <property type="match status" value="1"/>
</dbReference>
<gene>
    <name evidence="2" type="ORF">DUNSADRAFT_2177</name>
</gene>
<name>A0ABQ7H8K2_DUNSA</name>
<comment type="caution">
    <text evidence="2">The sequence shown here is derived from an EMBL/GenBank/DDBJ whole genome shotgun (WGS) entry which is preliminary data.</text>
</comment>
<accession>A0ABQ7H8K2</accession>
<protein>
    <recommendedName>
        <fullName evidence="1">Cyclic nucleotide-binding domain-containing protein</fullName>
    </recommendedName>
</protein>
<dbReference type="PROSITE" id="PS50042">
    <property type="entry name" value="CNMP_BINDING_3"/>
    <property type="match status" value="1"/>
</dbReference>
<sequence length="112" mass="12533">MPTKGSAPLPKLPLDALASQEQGTPDPVAPSVSKYIVLNSYHPGDNFGEMACLKRRPNPATVVAVDLCYMYCLQRENLEGVIQLWPELRTELDRMVLRGQRSLVAWHQQNDS</sequence>
<evidence type="ECO:0000259" key="1">
    <source>
        <dbReference type="PROSITE" id="PS50042"/>
    </source>
</evidence>
<dbReference type="InterPro" id="IPR000595">
    <property type="entry name" value="cNMP-bd_dom"/>
</dbReference>